<dbReference type="RefSeq" id="WP_004328247.1">
    <property type="nucleotide sequence ID" value="NZ_DS499577.1"/>
</dbReference>
<gene>
    <name evidence="1" type="ORF">ALIPUT_02201</name>
</gene>
<dbReference type="HOGENOM" id="CLU_1109611_0_0_10"/>
<proteinExistence type="predicted"/>
<sequence length="244" mass="27783">MKKSLLLLLLPFLCGCSEKEEPIGGPVIGPTYLIARYVEGDMKLDYIPRTAATDGKSNTLYIDWADTEEYYNPDMEKYNLGRQEFWTPENKAKYLEIAKRNGDEIGAYEGGTPPGLYFGDQIALADNFTSMHITSDADWDEEHPAGKPLDDLFRVSVRSWKQRDEYGAPLLCRERMDRIGPEHLQMIPFNPKNPWDGRKNLRPIEIEPLAEPASEQHHRLTLTMTTTDGRTKSTSIDYPPKTGL</sequence>
<organism evidence="1 2">
    <name type="scientific">Alistipes putredinis DSM 17216</name>
    <dbReference type="NCBI Taxonomy" id="445970"/>
    <lineage>
        <taxon>Bacteria</taxon>
        <taxon>Pseudomonadati</taxon>
        <taxon>Bacteroidota</taxon>
        <taxon>Bacteroidia</taxon>
        <taxon>Bacteroidales</taxon>
        <taxon>Rikenellaceae</taxon>
        <taxon>Alistipes</taxon>
    </lineage>
</organism>
<dbReference type="Proteomes" id="UP000005819">
    <property type="component" value="Unassembled WGS sequence"/>
</dbReference>
<name>B0MY82_9BACT</name>
<comment type="caution">
    <text evidence="1">The sequence shown here is derived from an EMBL/GenBank/DDBJ whole genome shotgun (WGS) entry which is preliminary data.</text>
</comment>
<dbReference type="OrthoDB" id="1005299at2"/>
<evidence type="ECO:0000313" key="2">
    <source>
        <dbReference type="Proteomes" id="UP000005819"/>
    </source>
</evidence>
<dbReference type="PROSITE" id="PS51257">
    <property type="entry name" value="PROKAR_LIPOPROTEIN"/>
    <property type="match status" value="1"/>
</dbReference>
<dbReference type="AlphaFoldDB" id="B0MY82"/>
<reference evidence="1" key="1">
    <citation type="submission" date="2007-10" db="EMBL/GenBank/DDBJ databases">
        <authorList>
            <person name="Fulton L."/>
            <person name="Clifton S."/>
            <person name="Fulton B."/>
            <person name="Xu J."/>
            <person name="Minx P."/>
            <person name="Pepin K.H."/>
            <person name="Johnson M."/>
            <person name="Thiruvilangam P."/>
            <person name="Bhonagiri V."/>
            <person name="Nash W.E."/>
            <person name="Mardis E.R."/>
            <person name="Wilson R.K."/>
        </authorList>
    </citation>
    <scope>NUCLEOTIDE SEQUENCE [LARGE SCALE GENOMIC DNA]</scope>
    <source>
        <strain evidence="1">DSM 17216</strain>
    </source>
</reference>
<evidence type="ECO:0000313" key="1">
    <source>
        <dbReference type="EMBL" id="EDS02671.1"/>
    </source>
</evidence>
<reference evidence="1" key="2">
    <citation type="submission" date="2013-09" db="EMBL/GenBank/DDBJ databases">
        <title>Draft genome sequence of Alistipes putredinis (DSM 17216).</title>
        <authorList>
            <person name="Sudarsanam P."/>
            <person name="Ley R."/>
            <person name="Guruge J."/>
            <person name="Turnbaugh P.J."/>
            <person name="Mahowald M."/>
            <person name="Liep D."/>
            <person name="Gordon J."/>
        </authorList>
    </citation>
    <scope>NUCLEOTIDE SEQUENCE</scope>
    <source>
        <strain evidence="1">DSM 17216</strain>
    </source>
</reference>
<accession>B0MY82</accession>
<keyword evidence="2" id="KW-1185">Reference proteome</keyword>
<protein>
    <submittedName>
        <fullName evidence="1">Uncharacterized protein</fullName>
    </submittedName>
</protein>
<dbReference type="GeneID" id="73802678"/>
<dbReference type="EMBL" id="ABFK02000020">
    <property type="protein sequence ID" value="EDS02671.1"/>
    <property type="molecule type" value="Genomic_DNA"/>
</dbReference>